<gene>
    <name evidence="5" type="ORF">OCL97_03750</name>
</gene>
<dbReference type="Gene3D" id="3.40.718.10">
    <property type="entry name" value="Isopropylmalate Dehydrogenase"/>
    <property type="match status" value="1"/>
</dbReference>
<dbReference type="InterPro" id="IPR002505">
    <property type="entry name" value="PTA_PTB"/>
</dbReference>
<dbReference type="InterPro" id="IPR012147">
    <property type="entry name" value="P_Ac_Bu_trans"/>
</dbReference>
<dbReference type="Pfam" id="PF01515">
    <property type="entry name" value="PTA_PTB"/>
    <property type="match status" value="1"/>
</dbReference>
<evidence type="ECO:0000256" key="1">
    <source>
        <dbReference type="ARBA" id="ARBA00005656"/>
    </source>
</evidence>
<dbReference type="PANTHER" id="PTHR43356:SF2">
    <property type="entry name" value="PHOSPHATE ACETYLTRANSFERASE"/>
    <property type="match status" value="1"/>
</dbReference>
<evidence type="ECO:0000259" key="4">
    <source>
        <dbReference type="Pfam" id="PF01515"/>
    </source>
</evidence>
<evidence type="ECO:0000313" key="5">
    <source>
        <dbReference type="EMBL" id="MFD3263078.1"/>
    </source>
</evidence>
<keyword evidence="6" id="KW-1185">Reference proteome</keyword>
<keyword evidence="2" id="KW-0808">Transferase</keyword>
<dbReference type="Proteomes" id="UP001598130">
    <property type="component" value="Unassembled WGS sequence"/>
</dbReference>
<reference evidence="5 6" key="1">
    <citation type="submission" date="2022-09" db="EMBL/GenBank/DDBJ databases">
        <title>New species of Phenylobacterium.</title>
        <authorList>
            <person name="Mieszkin S."/>
        </authorList>
    </citation>
    <scope>NUCLEOTIDE SEQUENCE [LARGE SCALE GENOMIC DNA]</scope>
    <source>
        <strain evidence="5 6">HK31-G</strain>
    </source>
</reference>
<evidence type="ECO:0000313" key="6">
    <source>
        <dbReference type="Proteomes" id="UP001598130"/>
    </source>
</evidence>
<organism evidence="5 6">
    <name type="scientific">Phenylobacterium ferrooxidans</name>
    <dbReference type="NCBI Taxonomy" id="2982689"/>
    <lineage>
        <taxon>Bacteria</taxon>
        <taxon>Pseudomonadati</taxon>
        <taxon>Pseudomonadota</taxon>
        <taxon>Alphaproteobacteria</taxon>
        <taxon>Caulobacterales</taxon>
        <taxon>Caulobacteraceae</taxon>
        <taxon>Phenylobacterium</taxon>
    </lineage>
</organism>
<accession>A0ABW6CJ40</accession>
<sequence>MVIREPDSGLKEPSAGTQLERLLRMAEVQPPLRTAVVHPVDALSLAGAVEAARRGLIAPILIGPIARMRATAEAAGLDLTDLPLIDVQHSHEAAARACELAAKGEAAAIMKGALHTDELLDAVVSSASGLRTDRRMSHVFVLDVPSYPRPLLVSDAALNIAPDLETKRDIVQNAIDCAHAMDIPEPKVAILSAVETVNPKMISTIDAAALCKMAERGQIVGGKLDGPLAFDNAISPESAKTKGINSIVAGQADILIVPDIESGNMLAKQLFYLSNAQSAGIVMGARVPIILTSRSDPEASRLASCALAILVSQLKPSKYVR</sequence>
<dbReference type="RefSeq" id="WP_377367717.1">
    <property type="nucleotide sequence ID" value="NZ_JAOTJD010000004.1"/>
</dbReference>
<dbReference type="PANTHER" id="PTHR43356">
    <property type="entry name" value="PHOSPHATE ACETYLTRANSFERASE"/>
    <property type="match status" value="1"/>
</dbReference>
<dbReference type="NCBIfam" id="NF008852">
    <property type="entry name" value="PRK11890.1"/>
    <property type="match status" value="1"/>
</dbReference>
<proteinExistence type="inferred from homology"/>
<evidence type="ECO:0000256" key="3">
    <source>
        <dbReference type="ARBA" id="ARBA00023315"/>
    </source>
</evidence>
<comment type="similarity">
    <text evidence="1">Belongs to the phosphate acetyltransferase and butyryltransferase family.</text>
</comment>
<dbReference type="PIRSF" id="PIRSF000428">
    <property type="entry name" value="P_Ac_trans"/>
    <property type="match status" value="1"/>
</dbReference>
<evidence type="ECO:0000256" key="2">
    <source>
        <dbReference type="ARBA" id="ARBA00022679"/>
    </source>
</evidence>
<name>A0ABW6CJ40_9CAUL</name>
<dbReference type="NCBIfam" id="NF006045">
    <property type="entry name" value="PRK08190.1"/>
    <property type="match status" value="1"/>
</dbReference>
<protein>
    <submittedName>
        <fullName evidence="5">Bifunctional enoyl-CoA hydratase/phosphate acetyltransferase</fullName>
    </submittedName>
</protein>
<comment type="caution">
    <text evidence="5">The sequence shown here is derived from an EMBL/GenBank/DDBJ whole genome shotgun (WGS) entry which is preliminary data.</text>
</comment>
<dbReference type="InterPro" id="IPR050500">
    <property type="entry name" value="Phos_Acetyltrans/Butyryltrans"/>
</dbReference>
<dbReference type="EMBL" id="JAOTJD010000004">
    <property type="protein sequence ID" value="MFD3263078.1"/>
    <property type="molecule type" value="Genomic_DNA"/>
</dbReference>
<keyword evidence="3" id="KW-0012">Acyltransferase</keyword>
<feature type="domain" description="Phosphate acetyl/butaryl transferase" evidence="4">
    <location>
        <begin position="94"/>
        <end position="307"/>
    </location>
</feature>
<dbReference type="SUPFAM" id="SSF53659">
    <property type="entry name" value="Isocitrate/Isopropylmalate dehydrogenase-like"/>
    <property type="match status" value="1"/>
</dbReference>